<dbReference type="KEGG" id="vnx:VNE69_05106"/>
<organism evidence="4 5">
    <name type="scientific">Vairimorpha necatrix</name>
    <dbReference type="NCBI Taxonomy" id="6039"/>
    <lineage>
        <taxon>Eukaryota</taxon>
        <taxon>Fungi</taxon>
        <taxon>Fungi incertae sedis</taxon>
        <taxon>Microsporidia</taxon>
        <taxon>Nosematidae</taxon>
        <taxon>Vairimorpha</taxon>
    </lineage>
</organism>
<accession>A0AAX4JC19</accession>
<dbReference type="Gene3D" id="3.40.630.30">
    <property type="match status" value="1"/>
</dbReference>
<evidence type="ECO:0000259" key="3">
    <source>
        <dbReference type="PROSITE" id="PS51186"/>
    </source>
</evidence>
<dbReference type="Pfam" id="PF00583">
    <property type="entry name" value="Acetyltransf_1"/>
    <property type="match status" value="1"/>
</dbReference>
<keyword evidence="1" id="KW-0808">Transferase</keyword>
<dbReference type="PANTHER" id="PTHR42919">
    <property type="entry name" value="N-ALPHA-ACETYLTRANSFERASE"/>
    <property type="match status" value="1"/>
</dbReference>
<keyword evidence="2" id="KW-0012">Acyltransferase</keyword>
<name>A0AAX4JC19_9MICR</name>
<evidence type="ECO:0000313" key="4">
    <source>
        <dbReference type="EMBL" id="WUR03515.1"/>
    </source>
</evidence>
<keyword evidence="5" id="KW-1185">Reference proteome</keyword>
<sequence>MSHQIEPKIIQNIFLEPISSHNINMARNINNILFPLRYSPSFYEHILGSTLSKGFFFKYKNVIIGICSFNIKNNTECYIMTFGILEMYRNMGLGSQCIKILEEYVVRQYRVTYLRLHVHTGNIKGINFYKKNSYKIIKIEEVYYKNIEPTSAYILYKYM</sequence>
<reference evidence="4" key="1">
    <citation type="journal article" date="2024" name="BMC Genomics">
        <title>Functional annotation of a divergent genome using sequence and structure-based similarity.</title>
        <authorList>
            <person name="Svedberg D."/>
            <person name="Winiger R.R."/>
            <person name="Berg A."/>
            <person name="Sharma H."/>
            <person name="Tellgren-Roth C."/>
            <person name="Debrunner-Vossbrinck B.A."/>
            <person name="Vossbrinck C.R."/>
            <person name="Barandun J."/>
        </authorList>
    </citation>
    <scope>NUCLEOTIDE SEQUENCE</scope>
    <source>
        <strain evidence="4">Illinois isolate</strain>
    </source>
</reference>
<dbReference type="CDD" id="cd04301">
    <property type="entry name" value="NAT_SF"/>
    <property type="match status" value="1"/>
</dbReference>
<dbReference type="InterPro" id="IPR016181">
    <property type="entry name" value="Acyl_CoA_acyltransferase"/>
</dbReference>
<dbReference type="GO" id="GO:0007064">
    <property type="term" value="P:mitotic sister chromatid cohesion"/>
    <property type="evidence" value="ECO:0007669"/>
    <property type="project" value="TreeGrafter"/>
</dbReference>
<evidence type="ECO:0000313" key="5">
    <source>
        <dbReference type="Proteomes" id="UP001334084"/>
    </source>
</evidence>
<dbReference type="GO" id="GO:0031415">
    <property type="term" value="C:NatA complex"/>
    <property type="evidence" value="ECO:0007669"/>
    <property type="project" value="TreeGrafter"/>
</dbReference>
<dbReference type="PROSITE" id="PS51186">
    <property type="entry name" value="GNAT"/>
    <property type="match status" value="1"/>
</dbReference>
<dbReference type="PANTHER" id="PTHR42919:SF8">
    <property type="entry name" value="N-ALPHA-ACETYLTRANSFERASE 50"/>
    <property type="match status" value="1"/>
</dbReference>
<proteinExistence type="predicted"/>
<dbReference type="AlphaFoldDB" id="A0AAX4JC19"/>
<dbReference type="GO" id="GO:0016747">
    <property type="term" value="F:acyltransferase activity, transferring groups other than amino-acyl groups"/>
    <property type="evidence" value="ECO:0007669"/>
    <property type="project" value="InterPro"/>
</dbReference>
<evidence type="ECO:0000256" key="2">
    <source>
        <dbReference type="ARBA" id="ARBA00023315"/>
    </source>
</evidence>
<dbReference type="GeneID" id="90541330"/>
<dbReference type="EMBL" id="CP142730">
    <property type="protein sequence ID" value="WUR03515.1"/>
    <property type="molecule type" value="Genomic_DNA"/>
</dbReference>
<dbReference type="InterPro" id="IPR051556">
    <property type="entry name" value="N-term/lysine_N-AcTrnsfr"/>
</dbReference>
<gene>
    <name evidence="4" type="ORF">VNE69_05106</name>
</gene>
<feature type="domain" description="N-acetyltransferase" evidence="3">
    <location>
        <begin position="13"/>
        <end position="159"/>
    </location>
</feature>
<dbReference type="SUPFAM" id="SSF55729">
    <property type="entry name" value="Acyl-CoA N-acyltransferases (Nat)"/>
    <property type="match status" value="1"/>
</dbReference>
<dbReference type="Proteomes" id="UP001334084">
    <property type="component" value="Chromosome 5"/>
</dbReference>
<protein>
    <submittedName>
        <fullName evidence="4">N-alpha-acetlytransferase 50 (NAT5)</fullName>
    </submittedName>
</protein>
<evidence type="ECO:0000256" key="1">
    <source>
        <dbReference type="ARBA" id="ARBA00022679"/>
    </source>
</evidence>
<dbReference type="InterPro" id="IPR000182">
    <property type="entry name" value="GNAT_dom"/>
</dbReference>
<dbReference type="RefSeq" id="XP_065329660.1">
    <property type="nucleotide sequence ID" value="XM_065473588.1"/>
</dbReference>